<dbReference type="InterPro" id="IPR023430">
    <property type="entry name" value="Pept_HybD-like_dom_sf"/>
</dbReference>
<dbReference type="PANTHER" id="PTHR30302">
    <property type="entry name" value="HYDROGENASE 1 MATURATION PROTEASE"/>
    <property type="match status" value="1"/>
</dbReference>
<evidence type="ECO:0000256" key="2">
    <source>
        <dbReference type="ARBA" id="ARBA00022670"/>
    </source>
</evidence>
<dbReference type="Pfam" id="PF01750">
    <property type="entry name" value="HycI"/>
    <property type="match status" value="1"/>
</dbReference>
<dbReference type="GO" id="GO:0008047">
    <property type="term" value="F:enzyme activator activity"/>
    <property type="evidence" value="ECO:0007669"/>
    <property type="project" value="InterPro"/>
</dbReference>
<dbReference type="NCBIfam" id="TIGR00072">
    <property type="entry name" value="hydrog_prot"/>
    <property type="match status" value="1"/>
</dbReference>
<accession>A0A7C3UZD6</accession>
<dbReference type="Gene3D" id="3.40.50.1450">
    <property type="entry name" value="HybD-like"/>
    <property type="match status" value="1"/>
</dbReference>
<dbReference type="InterPro" id="IPR004420">
    <property type="entry name" value="Pept_A31_hyd_mat_HycI"/>
</dbReference>
<evidence type="ECO:0000256" key="1">
    <source>
        <dbReference type="ARBA" id="ARBA00006814"/>
    </source>
</evidence>
<comment type="similarity">
    <text evidence="1">Belongs to the peptidase A31 family.</text>
</comment>
<dbReference type="GO" id="GO:0004190">
    <property type="term" value="F:aspartic-type endopeptidase activity"/>
    <property type="evidence" value="ECO:0007669"/>
    <property type="project" value="UniProtKB-KW"/>
</dbReference>
<organism evidence="5">
    <name type="scientific">candidate division WOR-3 bacterium</name>
    <dbReference type="NCBI Taxonomy" id="2052148"/>
    <lineage>
        <taxon>Bacteria</taxon>
        <taxon>Bacteria division WOR-3</taxon>
    </lineage>
</organism>
<dbReference type="EMBL" id="DTMQ01000035">
    <property type="protein sequence ID" value="HGE99407.1"/>
    <property type="molecule type" value="Genomic_DNA"/>
</dbReference>
<evidence type="ECO:0000313" key="5">
    <source>
        <dbReference type="EMBL" id="HGE99407.1"/>
    </source>
</evidence>
<keyword evidence="3" id="KW-0064">Aspartyl protease</keyword>
<comment type="caution">
    <text evidence="5">The sequence shown here is derived from an EMBL/GenBank/DDBJ whole genome shotgun (WGS) entry which is preliminary data.</text>
</comment>
<dbReference type="CDD" id="cd06067">
    <property type="entry name" value="H2MP_MemB-H2evol"/>
    <property type="match status" value="1"/>
</dbReference>
<protein>
    <submittedName>
        <fullName evidence="5">Hydrogenase 3 maturation endopeptidase HyCI</fullName>
    </submittedName>
</protein>
<reference evidence="5" key="1">
    <citation type="journal article" date="2020" name="mSystems">
        <title>Genome- and Community-Level Interaction Insights into Carbon Utilization and Element Cycling Functions of Hydrothermarchaeota in Hydrothermal Sediment.</title>
        <authorList>
            <person name="Zhou Z."/>
            <person name="Liu Y."/>
            <person name="Xu W."/>
            <person name="Pan J."/>
            <person name="Luo Z.H."/>
            <person name="Li M."/>
        </authorList>
    </citation>
    <scope>NUCLEOTIDE SEQUENCE [LARGE SCALE GENOMIC DNA]</scope>
    <source>
        <strain evidence="5">SpSt-906</strain>
    </source>
</reference>
<dbReference type="AlphaFoldDB" id="A0A7C3UZD6"/>
<evidence type="ECO:0000256" key="4">
    <source>
        <dbReference type="ARBA" id="ARBA00022801"/>
    </source>
</evidence>
<gene>
    <name evidence="5" type="ORF">ENX07_04980</name>
</gene>
<name>A0A7C3UZD6_UNCW3</name>
<dbReference type="InterPro" id="IPR000671">
    <property type="entry name" value="Peptidase_A31"/>
</dbReference>
<sequence>MRTLILGVGNPLRGDDAIGSEIAKELIKLGWDNVIDAESAPENFLLKVLEKRPERVILIDACDFSGKAGEFRLFKKEEWARISHASFSTHTLPLSLFMSLLEKGCGCEVYLLGIQVKQLDFASEMSPDLLEAKKKIIDFLLNLLGESRTEK</sequence>
<dbReference type="GO" id="GO:0016485">
    <property type="term" value="P:protein processing"/>
    <property type="evidence" value="ECO:0007669"/>
    <property type="project" value="TreeGrafter"/>
</dbReference>
<dbReference type="SUPFAM" id="SSF53163">
    <property type="entry name" value="HybD-like"/>
    <property type="match status" value="1"/>
</dbReference>
<keyword evidence="4" id="KW-0378">Hydrolase</keyword>
<dbReference type="PANTHER" id="PTHR30302:SF1">
    <property type="entry name" value="HYDROGENASE 2 MATURATION PROTEASE"/>
    <property type="match status" value="1"/>
</dbReference>
<evidence type="ECO:0000256" key="3">
    <source>
        <dbReference type="ARBA" id="ARBA00022750"/>
    </source>
</evidence>
<proteinExistence type="inferred from homology"/>
<dbReference type="PRINTS" id="PR00446">
    <property type="entry name" value="HYDRGNUPTAKE"/>
</dbReference>
<keyword evidence="2" id="KW-0645">Protease</keyword>